<name>A0A1R2C0L0_9CILI</name>
<dbReference type="Gene3D" id="1.20.1270.60">
    <property type="entry name" value="Arfaptin homology (AH) domain/BAR domain"/>
    <property type="match status" value="1"/>
</dbReference>
<dbReference type="OrthoDB" id="10255128at2759"/>
<evidence type="ECO:0000256" key="4">
    <source>
        <dbReference type="ARBA" id="ARBA00023212"/>
    </source>
</evidence>
<dbReference type="EMBL" id="MPUH01000336">
    <property type="protein sequence ID" value="OMJ82546.1"/>
    <property type="molecule type" value="Genomic_DNA"/>
</dbReference>
<evidence type="ECO:0000256" key="5">
    <source>
        <dbReference type="PROSITE-ProRule" id="PRU01077"/>
    </source>
</evidence>
<dbReference type="SUPFAM" id="SSF103657">
    <property type="entry name" value="BAR/IMD domain-like"/>
    <property type="match status" value="1"/>
</dbReference>
<evidence type="ECO:0000313" key="8">
    <source>
        <dbReference type="Proteomes" id="UP000187209"/>
    </source>
</evidence>
<dbReference type="GO" id="GO:0043226">
    <property type="term" value="C:organelle"/>
    <property type="evidence" value="ECO:0007669"/>
    <property type="project" value="UniProtKB-ARBA"/>
</dbReference>
<evidence type="ECO:0000256" key="3">
    <source>
        <dbReference type="ARBA" id="ARBA00022553"/>
    </source>
</evidence>
<evidence type="ECO:0000256" key="1">
    <source>
        <dbReference type="ARBA" id="ARBA00004245"/>
    </source>
</evidence>
<dbReference type="InterPro" id="IPR031160">
    <property type="entry name" value="F_BAR_dom"/>
</dbReference>
<comment type="subcellular location">
    <subcellularLocation>
        <location evidence="1">Cytoplasm</location>
        <location evidence="1">Cytoskeleton</location>
    </subcellularLocation>
</comment>
<keyword evidence="5" id="KW-0175">Coiled coil</keyword>
<feature type="domain" description="F-BAR" evidence="6">
    <location>
        <begin position="1"/>
        <end position="250"/>
    </location>
</feature>
<organism evidence="7 8">
    <name type="scientific">Stentor coeruleus</name>
    <dbReference type="NCBI Taxonomy" id="5963"/>
    <lineage>
        <taxon>Eukaryota</taxon>
        <taxon>Sar</taxon>
        <taxon>Alveolata</taxon>
        <taxon>Ciliophora</taxon>
        <taxon>Postciliodesmatophora</taxon>
        <taxon>Heterotrichea</taxon>
        <taxon>Heterotrichida</taxon>
        <taxon>Stentoridae</taxon>
        <taxon>Stentor</taxon>
    </lineage>
</organism>
<keyword evidence="8" id="KW-1185">Reference proteome</keyword>
<dbReference type="PANTHER" id="PTHR23065:SF7">
    <property type="entry name" value="NOSTRIN, ISOFORM H"/>
    <property type="match status" value="1"/>
</dbReference>
<evidence type="ECO:0000313" key="7">
    <source>
        <dbReference type="EMBL" id="OMJ82546.1"/>
    </source>
</evidence>
<dbReference type="PROSITE" id="PS51741">
    <property type="entry name" value="F_BAR"/>
    <property type="match status" value="1"/>
</dbReference>
<dbReference type="AlphaFoldDB" id="A0A1R2C0L0"/>
<dbReference type="GO" id="GO:0005886">
    <property type="term" value="C:plasma membrane"/>
    <property type="evidence" value="ECO:0007669"/>
    <property type="project" value="TreeGrafter"/>
</dbReference>
<dbReference type="InterPro" id="IPR027267">
    <property type="entry name" value="AH/BAR_dom_sf"/>
</dbReference>
<proteinExistence type="predicted"/>
<dbReference type="Proteomes" id="UP000187209">
    <property type="component" value="Unassembled WGS sequence"/>
</dbReference>
<comment type="caution">
    <text evidence="7">The sequence shown here is derived from an EMBL/GenBank/DDBJ whole genome shotgun (WGS) entry which is preliminary data.</text>
</comment>
<gene>
    <name evidence="7" type="ORF">SteCoe_16710</name>
</gene>
<dbReference type="PANTHER" id="PTHR23065">
    <property type="entry name" value="PROLINE-SERINE-THREONINE PHOSPHATASE INTERACTING PROTEIN 1"/>
    <property type="match status" value="1"/>
</dbReference>
<keyword evidence="2" id="KW-0963">Cytoplasm</keyword>
<sequence length="568" mass="65747">MNFFERLFDNFALANQHVLQGKKGIEELGSFLKLIITSEENYVKSLENICNFQFIIIKGSIHEAALSIKHDISNKITQIRAFVDNITQDVIKPLLNIGNIRIENAKMLTADATKIVKNKENYFDKLNKHKEKFWKSCSDCEKITLLLEQPQSQNLREKYLLKLVKHKNQLDVNLKAYQDHVESWDEFLNSYKQLISPIMDLYEKSEIERLSGVKDQLRKYVVYETSYIRNLQYEIDTLANCMENLDLDRDLKAFTPSSFPPPKPEFESYKGFHTAYKNINSSGLLFAIPLPIQEAKWSEIVFQGSVEEMYKTEIDIITLKACQGYELSSEDFIQFNSLIKDSLGRQAWVWSMNQKKSEPQLNDKGYLQLGELMLSVLNECERTLDITTTKTTMQYAVTFFKESLGNKHNLIKLVSSHSLWGRSEIWDKIIEQSISEEMISHDINSYNFNSKSQNKGKPFDEEKRKLFINIVFCQLGSISETMTNLQVNPIMSGEIISKYAIKYELSQEDLDVLTSSFKGPKNKEPSRILTVQRGIPSWLQDLEVTTSTVTKRVPKTLAELLMTERNQN</sequence>
<evidence type="ECO:0000256" key="2">
    <source>
        <dbReference type="ARBA" id="ARBA00022490"/>
    </source>
</evidence>
<dbReference type="GO" id="GO:0005737">
    <property type="term" value="C:cytoplasm"/>
    <property type="evidence" value="ECO:0007669"/>
    <property type="project" value="TreeGrafter"/>
</dbReference>
<keyword evidence="3" id="KW-0597">Phosphoprotein</keyword>
<evidence type="ECO:0000259" key="6">
    <source>
        <dbReference type="PROSITE" id="PS51741"/>
    </source>
</evidence>
<reference evidence="7 8" key="1">
    <citation type="submission" date="2016-11" db="EMBL/GenBank/DDBJ databases">
        <title>The macronuclear genome of Stentor coeruleus: a giant cell with tiny introns.</title>
        <authorList>
            <person name="Slabodnick M."/>
            <person name="Ruby J.G."/>
            <person name="Reiff S.B."/>
            <person name="Swart E.C."/>
            <person name="Gosai S."/>
            <person name="Prabakaran S."/>
            <person name="Witkowska E."/>
            <person name="Larue G.E."/>
            <person name="Fisher S."/>
            <person name="Freeman R.M."/>
            <person name="Gunawardena J."/>
            <person name="Chu W."/>
            <person name="Stover N.A."/>
            <person name="Gregory B.D."/>
            <person name="Nowacki M."/>
            <person name="Derisi J."/>
            <person name="Roy S.W."/>
            <person name="Marshall W.F."/>
            <person name="Sood P."/>
        </authorList>
    </citation>
    <scope>NUCLEOTIDE SEQUENCE [LARGE SCALE GENOMIC DNA]</scope>
    <source>
        <strain evidence="7">WM001</strain>
    </source>
</reference>
<keyword evidence="4" id="KW-0206">Cytoskeleton</keyword>
<accession>A0A1R2C0L0</accession>
<protein>
    <recommendedName>
        <fullName evidence="6">F-BAR domain-containing protein</fullName>
    </recommendedName>
</protein>